<gene>
    <name evidence="2" type="ORF">IAE60_11855</name>
</gene>
<dbReference type="EMBL" id="CP060731">
    <property type="protein sequence ID" value="QNN76637.1"/>
    <property type="molecule type" value="Genomic_DNA"/>
</dbReference>
<protein>
    <recommendedName>
        <fullName evidence="4">DUF4097 family beta strand repeat protein</fullName>
    </recommendedName>
</protein>
<keyword evidence="1" id="KW-0732">Signal</keyword>
<dbReference type="GeneID" id="81471671"/>
<dbReference type="Gene3D" id="2.160.20.120">
    <property type="match status" value="1"/>
</dbReference>
<feature type="signal peptide" evidence="1">
    <location>
        <begin position="1"/>
        <end position="22"/>
    </location>
</feature>
<feature type="chain" id="PRO_5028952648" description="DUF4097 family beta strand repeat protein" evidence="1">
    <location>
        <begin position="23"/>
        <end position="278"/>
    </location>
</feature>
<organism evidence="2 3">
    <name type="scientific">Pseudoxanthomonas mexicana</name>
    <dbReference type="NCBI Taxonomy" id="128785"/>
    <lineage>
        <taxon>Bacteria</taxon>
        <taxon>Pseudomonadati</taxon>
        <taxon>Pseudomonadota</taxon>
        <taxon>Gammaproteobacteria</taxon>
        <taxon>Lysobacterales</taxon>
        <taxon>Lysobacteraceae</taxon>
        <taxon>Pseudoxanthomonas</taxon>
    </lineage>
</organism>
<sequence>MRTVLIASSLLAALALSAPASASDRYCKHESPRQLVLDTGDAKAVVFEVGPHDLTVESRAGAPAAMSGRACSSHADRLARLKIEQRRAGDKLIVRLYQEGSFSGISFGSNYAYMNLTATLPDHLPVQVKIGSGEAKVTGAPVFSADVGSGHAVGRDIRGLAAVSVGSGDIDIHGAGSLKVVSIGSGDVEADSVHGRTRVGSIGSGSFSLSRGGGAEIDSIGSGGAELRDITGDVVVGSVGSGGVEARNVAGALTVRSLGSGDVDHEGVTGTLDIPKHH</sequence>
<dbReference type="AlphaFoldDB" id="A0A7G9T962"/>
<evidence type="ECO:0000313" key="2">
    <source>
        <dbReference type="EMBL" id="QNN76637.1"/>
    </source>
</evidence>
<name>A0A7G9T962_PSEMX</name>
<reference evidence="2 3" key="1">
    <citation type="submission" date="2020-08" db="EMBL/GenBank/DDBJ databases">
        <title>Streptomycin Non-resistant strain, P. mexicana.</title>
        <authorList>
            <person name="Ganesh-Kumar S."/>
            <person name="Zhe T."/>
            <person name="Yu Z."/>
            <person name="Min Y."/>
        </authorList>
    </citation>
    <scope>NUCLEOTIDE SEQUENCE [LARGE SCALE GENOMIC DNA]</scope>
    <source>
        <strain evidence="2 3">GTZY2</strain>
    </source>
</reference>
<evidence type="ECO:0008006" key="4">
    <source>
        <dbReference type="Google" id="ProtNLM"/>
    </source>
</evidence>
<dbReference type="RefSeq" id="WP_187572406.1">
    <property type="nucleotide sequence ID" value="NZ_CP060731.1"/>
</dbReference>
<accession>A0A7G9T962</accession>
<dbReference type="Proteomes" id="UP000515838">
    <property type="component" value="Chromosome"/>
</dbReference>
<proteinExistence type="predicted"/>
<evidence type="ECO:0000256" key="1">
    <source>
        <dbReference type="SAM" id="SignalP"/>
    </source>
</evidence>
<evidence type="ECO:0000313" key="3">
    <source>
        <dbReference type="Proteomes" id="UP000515838"/>
    </source>
</evidence>